<dbReference type="Pfam" id="PF07969">
    <property type="entry name" value="Amidohydro_3"/>
    <property type="match status" value="1"/>
</dbReference>
<feature type="domain" description="Amidohydrolase 3" evidence="1">
    <location>
        <begin position="49"/>
        <end position="525"/>
    </location>
</feature>
<dbReference type="InterPro" id="IPR032466">
    <property type="entry name" value="Metal_Hydrolase"/>
</dbReference>
<dbReference type="SUPFAM" id="SSF51556">
    <property type="entry name" value="Metallo-dependent hydrolases"/>
    <property type="match status" value="1"/>
</dbReference>
<name>A0A923L1R1_9FIRM</name>
<dbReference type="Gene3D" id="3.10.310.70">
    <property type="match status" value="1"/>
</dbReference>
<reference evidence="2" key="1">
    <citation type="submission" date="2020-08" db="EMBL/GenBank/DDBJ databases">
        <title>Genome public.</title>
        <authorList>
            <person name="Liu C."/>
            <person name="Sun Q."/>
        </authorList>
    </citation>
    <scope>NUCLEOTIDE SEQUENCE</scope>
    <source>
        <strain evidence="2">BX8</strain>
    </source>
</reference>
<dbReference type="Gene3D" id="3.20.20.140">
    <property type="entry name" value="Metal-dependent hydrolases"/>
    <property type="match status" value="1"/>
</dbReference>
<evidence type="ECO:0000259" key="1">
    <source>
        <dbReference type="Pfam" id="PF07969"/>
    </source>
</evidence>
<dbReference type="InterPro" id="IPR011059">
    <property type="entry name" value="Metal-dep_hydrolase_composite"/>
</dbReference>
<dbReference type="SUPFAM" id="SSF51338">
    <property type="entry name" value="Composite domain of metallo-dependent hydrolases"/>
    <property type="match status" value="1"/>
</dbReference>
<evidence type="ECO:0000313" key="3">
    <source>
        <dbReference type="Proteomes" id="UP000659630"/>
    </source>
</evidence>
<keyword evidence="3" id="KW-1185">Reference proteome</keyword>
<dbReference type="PANTHER" id="PTHR22642:SF2">
    <property type="entry name" value="PROTEIN LONG AFTER FAR-RED 3"/>
    <property type="match status" value="1"/>
</dbReference>
<dbReference type="InterPro" id="IPR033932">
    <property type="entry name" value="YtcJ-like"/>
</dbReference>
<dbReference type="InterPro" id="IPR013108">
    <property type="entry name" value="Amidohydro_3"/>
</dbReference>
<organism evidence="2 3">
    <name type="scientific">Anaerofilum hominis</name>
    <dbReference type="NCBI Taxonomy" id="2763016"/>
    <lineage>
        <taxon>Bacteria</taxon>
        <taxon>Bacillati</taxon>
        <taxon>Bacillota</taxon>
        <taxon>Clostridia</taxon>
        <taxon>Eubacteriales</taxon>
        <taxon>Oscillospiraceae</taxon>
        <taxon>Anaerofilum</taxon>
    </lineage>
</organism>
<proteinExistence type="predicted"/>
<dbReference type="AlphaFoldDB" id="A0A923L1R1"/>
<dbReference type="RefSeq" id="WP_186888592.1">
    <property type="nucleotide sequence ID" value="NZ_JACONZ010000004.1"/>
</dbReference>
<dbReference type="Proteomes" id="UP000659630">
    <property type="component" value="Unassembled WGS sequence"/>
</dbReference>
<protein>
    <submittedName>
        <fullName evidence="2">Amidohydrolase</fullName>
    </submittedName>
</protein>
<dbReference type="GO" id="GO:0016810">
    <property type="term" value="F:hydrolase activity, acting on carbon-nitrogen (but not peptide) bonds"/>
    <property type="evidence" value="ECO:0007669"/>
    <property type="project" value="InterPro"/>
</dbReference>
<evidence type="ECO:0000313" key="2">
    <source>
        <dbReference type="EMBL" id="MBC5582252.1"/>
    </source>
</evidence>
<dbReference type="EMBL" id="JACONZ010000004">
    <property type="protein sequence ID" value="MBC5582252.1"/>
    <property type="molecule type" value="Genomic_DNA"/>
</dbReference>
<accession>A0A923L1R1</accession>
<gene>
    <name evidence="2" type="ORF">H8S23_12110</name>
</gene>
<dbReference type="PANTHER" id="PTHR22642">
    <property type="entry name" value="IMIDAZOLONEPROPIONASE"/>
    <property type="match status" value="1"/>
</dbReference>
<comment type="caution">
    <text evidence="2">The sequence shown here is derived from an EMBL/GenBank/DDBJ whole genome shotgun (WGS) entry which is preliminary data.</text>
</comment>
<dbReference type="CDD" id="cd01300">
    <property type="entry name" value="YtcJ_like"/>
    <property type="match status" value="1"/>
</dbReference>
<sequence length="528" mass="57319">MEDIICFGGPILTMEPGPDPEAVLVREGRIEALGSLEKCSALAPHAQRLDLEGRALLPAFLDPHSHITSLAGTLGLCDLSAAQSFDEIAAALRAFLDADLPAPGGWVCGFGYDHNFLREKQHPTRRLLDQVSADIPILISNTSGHMGVANSAALRAMGITAGTPDPEGGMIGREPGGREPNGYLEETAFTALGSLAPRPTMQQRISQLCRAEEVYLSHGITTIQDGLTRDADWALLQAASEQGSLRADIVSYIDLQHCRDLATDEPRLKQYRGRLKLGGYKIFLDGSPQGRTAWMSRPYLGADDGYRGYPVHSDAAVEAFMTAALEDDTQILVHCNGDAAAQQMLDAYAAAVKKTGRGGIRPVMIHAQLLREDQLPQLAELGIFASFFVAHTWQWGDVHIENFGMQRASRISPAGSALRAGVPYTFHQDTPVLPPDMIDTLFCAVNRLTRSGVHLDQNERVSVLDALRGVTINAAAQYFEEGEKGSIAPGKRADLILLSEDPRAVPAEELRRIRVLETFKDGVSVWRA</sequence>
<dbReference type="Gene3D" id="2.30.40.10">
    <property type="entry name" value="Urease, subunit C, domain 1"/>
    <property type="match status" value="1"/>
</dbReference>